<feature type="transmembrane region" description="Helical" evidence="1">
    <location>
        <begin position="753"/>
        <end position="778"/>
    </location>
</feature>
<reference evidence="2" key="1">
    <citation type="journal article" date="2014" name="Nat. Commun.">
        <title>Genome sequence of mungbean and insights into evolution within Vigna species.</title>
        <authorList>
            <person name="Kang Y.J."/>
            <person name="Kim S.K."/>
            <person name="Kim M.Y."/>
            <person name="Lestari P."/>
            <person name="Kim K.H."/>
            <person name="Ha B.K."/>
            <person name="Jun T.H."/>
            <person name="Hwang W.J."/>
            <person name="Lee T."/>
            <person name="Lee J."/>
            <person name="Shim S."/>
            <person name="Yoon M.Y."/>
            <person name="Jang Y.E."/>
            <person name="Han K.S."/>
            <person name="Taeprayoon P."/>
            <person name="Yoon N."/>
            <person name="Somta P."/>
            <person name="Tanya P."/>
            <person name="Kim K.S."/>
            <person name="Gwag J.G."/>
            <person name="Moon J.K."/>
            <person name="Lee Y.H."/>
            <person name="Park B.S."/>
            <person name="Bombarely A."/>
            <person name="Doyle J.J."/>
            <person name="Jackson S.A."/>
            <person name="Schafleitner R."/>
            <person name="Srinives P."/>
            <person name="Varshney R.K."/>
            <person name="Lee S.H."/>
        </authorList>
    </citation>
    <scope>NUCLEOTIDE SEQUENCE [LARGE SCALE GENOMIC DNA]</scope>
    <source>
        <strain evidence="2">cv. VC1973A</strain>
    </source>
</reference>
<evidence type="ECO:0000256" key="1">
    <source>
        <dbReference type="SAM" id="Phobius"/>
    </source>
</evidence>
<dbReference type="GeneID" id="106775749"/>
<dbReference type="STRING" id="3916.A0A3Q0FFH8"/>
<keyword evidence="1" id="KW-1133">Transmembrane helix</keyword>
<keyword evidence="2" id="KW-1185">Reference proteome</keyword>
<dbReference type="OrthoDB" id="634852at2759"/>
<evidence type="ECO:0000313" key="2">
    <source>
        <dbReference type="Proteomes" id="UP000087766"/>
    </source>
</evidence>
<feature type="transmembrane region" description="Helical" evidence="1">
    <location>
        <begin position="665"/>
        <end position="687"/>
    </location>
</feature>
<protein>
    <submittedName>
        <fullName evidence="3">Uncharacterized protein LOC106775749 isoform X1</fullName>
    </submittedName>
</protein>
<evidence type="ECO:0000313" key="3">
    <source>
        <dbReference type="RefSeq" id="XP_022642820.1"/>
    </source>
</evidence>
<gene>
    <name evidence="3" type="primary">LOC106775749</name>
</gene>
<dbReference type="Pfam" id="PF04842">
    <property type="entry name" value="DUF639"/>
    <property type="match status" value="1"/>
</dbReference>
<dbReference type="Proteomes" id="UP000087766">
    <property type="component" value="Chromosome 10"/>
</dbReference>
<reference evidence="3" key="2">
    <citation type="submission" date="2025-08" db="UniProtKB">
        <authorList>
            <consortium name="RefSeq"/>
        </authorList>
    </citation>
    <scope>IDENTIFICATION</scope>
    <source>
        <tissue evidence="3">Leaf</tissue>
    </source>
</reference>
<dbReference type="AlphaFoldDB" id="A0A3Q0FFH8"/>
<keyword evidence="1" id="KW-0812">Transmembrane</keyword>
<dbReference type="PANTHER" id="PTHR31860">
    <property type="entry name" value="HEAT-INDUCIBLE TRANSCRIPTION REPRESSOR (DUF639)-RELATED"/>
    <property type="match status" value="1"/>
</dbReference>
<name>A0A3Q0FFH8_VIGRR</name>
<proteinExistence type="predicted"/>
<dbReference type="InterPro" id="IPR006927">
    <property type="entry name" value="DUF639"/>
</dbReference>
<keyword evidence="1" id="KW-0472">Membrane</keyword>
<dbReference type="PANTHER" id="PTHR31860:SF3">
    <property type="entry name" value="PROTEIN, PUTATIVE (DUF639)-RELATED"/>
    <property type="match status" value="1"/>
</dbReference>
<sequence length="917" mass="103673">MMGSKFPMTQMGTSPRYTISAHRGFFTYKYSRRVFSEQKFPFKFVPQSLGDKWKLNDISTGSIQERLNVLMSRTQNFLNEVTFPRAKPGQSKKPGPVDDFGFQFMEDIFMIEQTIDRRTPSGVLSLAAVICIEQFSRGLWRNGPTTSSTPTSDLNREGCCHICRMNGLTGKKMQKIFGALVPESVYNDARNLVEYCCFRFLSRDGSAIHPSLQDPAFQRLIFITMVAWDNPYTDNLSSNAEKTSLQNKLVTEEAFIRIAPAISGVVDHPTVHNLFKALAGNQEGISVSSWLNYINEFIKVRQKQISHQIPEFPQLSQERILCTSSNSKRPVLKWENNMAWPGKLTLTDKAIYFETVSILGEKRAMRLDLTSNGLQVEKAKVGPLGSSLFDSAVSVSSGSETKWVLEFIDLGGEMRRDVWHALINEVIALHRFIREYGPDEYDESLFNVYGARKGSDRATTSAINGIARLQALQYLRKLLDNPTKLVQFSYLQNAPHGDIVLQTLAVNYWGGPLITGYVNTRNQSETRPSDEIADSRNHVFDIDGSIYLQKWMKSPSWGSSTSSNFWKNISVKGLILSKNLVVADLSFTERAAKISRLKYHVVEKTQATIDAATLQGIPSNIDLFKELMFPFALIVKNFEKLRHWEEPHLTVAFLGLTYTILYRNLVSYVFPMMLMILAVGMLTIRALKEQGRLGRSFGEVTIRDQPPSNTIQKIIAVKDAMRDVEDFMQQVNVSLLKIRSILLSGHPQITTEIAMVLISSATILLIVPFKYIFSFLLLDMFTRELEFRREMAQKFIRFLRERWHAVPAAPVSILPFQNEEARSEIYLKEIEDQSKSQGNQSSGKSRQIEAIYKANIIEIRFTKGKVSNCGRWGSWTCTVNVGTTSTCFTIAIAILVKVAACSSPYSSTPSNSSCVHF</sequence>
<dbReference type="RefSeq" id="XP_022642820.1">
    <property type="nucleotide sequence ID" value="XM_022787099.1"/>
</dbReference>
<organism evidence="2 3">
    <name type="scientific">Vigna radiata var. radiata</name>
    <name type="common">Mung bean</name>
    <name type="synonym">Phaseolus aureus</name>
    <dbReference type="NCBI Taxonomy" id="3916"/>
    <lineage>
        <taxon>Eukaryota</taxon>
        <taxon>Viridiplantae</taxon>
        <taxon>Streptophyta</taxon>
        <taxon>Embryophyta</taxon>
        <taxon>Tracheophyta</taxon>
        <taxon>Spermatophyta</taxon>
        <taxon>Magnoliopsida</taxon>
        <taxon>eudicotyledons</taxon>
        <taxon>Gunneridae</taxon>
        <taxon>Pentapetalae</taxon>
        <taxon>rosids</taxon>
        <taxon>fabids</taxon>
        <taxon>Fabales</taxon>
        <taxon>Fabaceae</taxon>
        <taxon>Papilionoideae</taxon>
        <taxon>50 kb inversion clade</taxon>
        <taxon>NPAAA clade</taxon>
        <taxon>indigoferoid/millettioid clade</taxon>
        <taxon>Phaseoleae</taxon>
        <taxon>Vigna</taxon>
    </lineage>
</organism>
<accession>A0A3Q0FFH8</accession>